<evidence type="ECO:0008006" key="7">
    <source>
        <dbReference type="Google" id="ProtNLM"/>
    </source>
</evidence>
<feature type="compositionally biased region" description="Polar residues" evidence="1">
    <location>
        <begin position="33"/>
        <end position="42"/>
    </location>
</feature>
<dbReference type="RefSeq" id="WP_245867015.1">
    <property type="nucleotide sequence ID" value="NZ_PDJD01000001.1"/>
</dbReference>
<accession>A0A2A9D2U4</accession>
<dbReference type="Pfam" id="PF11258">
    <property type="entry name" value="DUF3048"/>
    <property type="match status" value="1"/>
</dbReference>
<dbReference type="InterPro" id="IPR023158">
    <property type="entry name" value="YerB-like_sf"/>
</dbReference>
<feature type="domain" description="DUF3048" evidence="3">
    <location>
        <begin position="60"/>
        <end position="194"/>
    </location>
</feature>
<dbReference type="InterPro" id="IPR035328">
    <property type="entry name" value="DUF3048_C"/>
</dbReference>
<dbReference type="Proteomes" id="UP000224915">
    <property type="component" value="Unassembled WGS sequence"/>
</dbReference>
<proteinExistence type="predicted"/>
<dbReference type="AlphaFoldDB" id="A0A2A9D2U4"/>
<protein>
    <recommendedName>
        <fullName evidence="7">DUF3048 family protein</fullName>
    </recommendedName>
</protein>
<evidence type="ECO:0000259" key="4">
    <source>
        <dbReference type="Pfam" id="PF17479"/>
    </source>
</evidence>
<evidence type="ECO:0000313" key="6">
    <source>
        <dbReference type="Proteomes" id="UP000224915"/>
    </source>
</evidence>
<feature type="signal peptide" evidence="2">
    <location>
        <begin position="1"/>
        <end position="23"/>
    </location>
</feature>
<evidence type="ECO:0000256" key="2">
    <source>
        <dbReference type="SAM" id="SignalP"/>
    </source>
</evidence>
<feature type="region of interest" description="Disordered" evidence="1">
    <location>
        <begin position="32"/>
        <end position="60"/>
    </location>
</feature>
<feature type="chain" id="PRO_5039190908" description="DUF3048 family protein" evidence="2">
    <location>
        <begin position="24"/>
        <end position="351"/>
    </location>
</feature>
<dbReference type="Gene3D" id="3.50.90.10">
    <property type="entry name" value="YerB-like"/>
    <property type="match status" value="1"/>
</dbReference>
<keyword evidence="6" id="KW-1185">Reference proteome</keyword>
<dbReference type="Pfam" id="PF17479">
    <property type="entry name" value="DUF3048_C"/>
    <property type="match status" value="1"/>
</dbReference>
<evidence type="ECO:0000256" key="1">
    <source>
        <dbReference type="SAM" id="MobiDB-lite"/>
    </source>
</evidence>
<name>A0A2A9D2U4_9MICO</name>
<evidence type="ECO:0000259" key="3">
    <source>
        <dbReference type="Pfam" id="PF11258"/>
    </source>
</evidence>
<reference evidence="5 6" key="1">
    <citation type="submission" date="2017-10" db="EMBL/GenBank/DDBJ databases">
        <title>Sequencing the genomes of 1000 actinobacteria strains.</title>
        <authorList>
            <person name="Klenk H.-P."/>
        </authorList>
    </citation>
    <scope>NUCLEOTIDE SEQUENCE [LARGE SCALE GENOMIC DNA]</scope>
    <source>
        <strain evidence="5 6">DSM 21801</strain>
    </source>
</reference>
<comment type="caution">
    <text evidence="5">The sequence shown here is derived from an EMBL/GenBank/DDBJ whole genome shotgun (WGS) entry which is preliminary data.</text>
</comment>
<organism evidence="5 6">
    <name type="scientific">Serinibacter salmoneus</name>
    <dbReference type="NCBI Taxonomy" id="556530"/>
    <lineage>
        <taxon>Bacteria</taxon>
        <taxon>Bacillati</taxon>
        <taxon>Actinomycetota</taxon>
        <taxon>Actinomycetes</taxon>
        <taxon>Micrococcales</taxon>
        <taxon>Beutenbergiaceae</taxon>
        <taxon>Serinibacter</taxon>
    </lineage>
</organism>
<dbReference type="EMBL" id="PDJD01000001">
    <property type="protein sequence ID" value="PFG20565.1"/>
    <property type="molecule type" value="Genomic_DNA"/>
</dbReference>
<evidence type="ECO:0000313" key="5">
    <source>
        <dbReference type="EMBL" id="PFG20565.1"/>
    </source>
</evidence>
<sequence>MSSPGVGRMGAAAIAALLLAACAPDPVVVQPTDPATTVQPDTSVERSAAPEPVVPDSWPLTGIEGEVTARVAVAVKIENSSAARPQSGLEHADVVWEEMVEGGITRFNAVFNSSMPEGIGPIRSVRPMDAAIAAPLHGLLAFSGGQGVFIDQMIDAGLQVLDNDAGDPGMYRVSFRAMPHNVYGDVPVMADAAHADRAVPPPQQFAFTFGQQEPSAAAGSPTARIDLGFPAASPGWEWSAGESAWLRSERGAPSYSADDVRLSAANVVVLRVRVTNDGGVDPAGNPIPVTHLEGEGEALVASAGRSIEARWTKGAADEVLELVDGEGEEVLLEPGTTWVELLPLESSMSVS</sequence>
<keyword evidence="2" id="KW-0732">Signal</keyword>
<feature type="domain" description="DUF3048" evidence="4">
    <location>
        <begin position="227"/>
        <end position="339"/>
    </location>
</feature>
<dbReference type="SUPFAM" id="SSF159774">
    <property type="entry name" value="YerB-like"/>
    <property type="match status" value="1"/>
</dbReference>
<gene>
    <name evidence="5" type="ORF">ATL40_2170</name>
</gene>
<dbReference type="InterPro" id="IPR021416">
    <property type="entry name" value="DUF3048_N"/>
</dbReference>